<evidence type="ECO:0000256" key="6">
    <source>
        <dbReference type="ARBA" id="ARBA00023288"/>
    </source>
</evidence>
<organism evidence="9 10">
    <name type="scientific">Gemmiger gallinarum</name>
    <dbReference type="NCBI Taxonomy" id="2779354"/>
    <lineage>
        <taxon>Bacteria</taxon>
        <taxon>Bacillati</taxon>
        <taxon>Bacillota</taxon>
        <taxon>Clostridia</taxon>
        <taxon>Eubacteriales</taxon>
        <taxon>Gemmiger</taxon>
    </lineage>
</organism>
<feature type="signal peptide" evidence="7">
    <location>
        <begin position="1"/>
        <end position="22"/>
    </location>
</feature>
<dbReference type="PANTHER" id="PTHR34296">
    <property type="entry name" value="TRANSCRIPTIONAL ACTIVATOR PROTEIN MED"/>
    <property type="match status" value="1"/>
</dbReference>
<dbReference type="Gene3D" id="3.40.50.2300">
    <property type="match status" value="2"/>
</dbReference>
<dbReference type="PROSITE" id="PS51257">
    <property type="entry name" value="PROKAR_LIPOPROTEIN"/>
    <property type="match status" value="1"/>
</dbReference>
<keyword evidence="10" id="KW-1185">Reference proteome</keyword>
<comment type="caution">
    <text evidence="9">The sequence shown here is derived from an EMBL/GenBank/DDBJ whole genome shotgun (WGS) entry which is preliminary data.</text>
</comment>
<dbReference type="InterPro" id="IPR003760">
    <property type="entry name" value="PnrA-like"/>
</dbReference>
<proteinExistence type="inferred from homology"/>
<comment type="subcellular location">
    <subcellularLocation>
        <location evidence="1">Cell membrane</location>
        <topology evidence="1">Lipid-anchor</topology>
    </subcellularLocation>
</comment>
<dbReference type="InterPro" id="IPR050957">
    <property type="entry name" value="BMP_lipoprotein"/>
</dbReference>
<dbReference type="SUPFAM" id="SSF53822">
    <property type="entry name" value="Periplasmic binding protein-like I"/>
    <property type="match status" value="1"/>
</dbReference>
<dbReference type="Proteomes" id="UP000768567">
    <property type="component" value="Unassembled WGS sequence"/>
</dbReference>
<keyword evidence="6" id="KW-0449">Lipoprotein</keyword>
<gene>
    <name evidence="9" type="ORF">INF35_02250</name>
</gene>
<feature type="chain" id="PRO_5045209892" evidence="7">
    <location>
        <begin position="23"/>
        <end position="387"/>
    </location>
</feature>
<evidence type="ECO:0000313" key="9">
    <source>
        <dbReference type="EMBL" id="MBE5036611.1"/>
    </source>
</evidence>
<evidence type="ECO:0000256" key="4">
    <source>
        <dbReference type="ARBA" id="ARBA00022729"/>
    </source>
</evidence>
<evidence type="ECO:0000256" key="5">
    <source>
        <dbReference type="ARBA" id="ARBA00023136"/>
    </source>
</evidence>
<evidence type="ECO:0000259" key="8">
    <source>
        <dbReference type="Pfam" id="PF02608"/>
    </source>
</evidence>
<name>A0ABR9R0E7_9FIRM</name>
<comment type="similarity">
    <text evidence="2">Belongs to the BMP lipoprotein family.</text>
</comment>
<reference evidence="9 10" key="1">
    <citation type="submission" date="2020-10" db="EMBL/GenBank/DDBJ databases">
        <title>ChiBAC.</title>
        <authorList>
            <person name="Zenner C."/>
            <person name="Hitch T.C.A."/>
            <person name="Clavel T."/>
        </authorList>
    </citation>
    <scope>NUCLEOTIDE SEQUENCE [LARGE SCALE GENOMIC DNA]</scope>
    <source>
        <strain evidence="9 10">DSM 109015</strain>
    </source>
</reference>
<dbReference type="RefSeq" id="WP_193499905.1">
    <property type="nucleotide sequence ID" value="NZ_JADCKC010000001.1"/>
</dbReference>
<dbReference type="EMBL" id="JADCKC010000001">
    <property type="protein sequence ID" value="MBE5036611.1"/>
    <property type="molecule type" value="Genomic_DNA"/>
</dbReference>
<protein>
    <submittedName>
        <fullName evidence="9">BMP family ABC transporter substrate-binding protein</fullName>
    </submittedName>
</protein>
<evidence type="ECO:0000256" key="3">
    <source>
        <dbReference type="ARBA" id="ARBA00022475"/>
    </source>
</evidence>
<accession>A0ABR9R0E7</accession>
<evidence type="ECO:0000313" key="10">
    <source>
        <dbReference type="Proteomes" id="UP000768567"/>
    </source>
</evidence>
<evidence type="ECO:0000256" key="7">
    <source>
        <dbReference type="SAM" id="SignalP"/>
    </source>
</evidence>
<keyword evidence="5" id="KW-0472">Membrane</keyword>
<evidence type="ECO:0000256" key="1">
    <source>
        <dbReference type="ARBA" id="ARBA00004193"/>
    </source>
</evidence>
<sequence>MIRKLMSLVLCGAMAVTLCSCGTQDTDTGTSLALQDDSTYVLKPEENAETTLDGSGAIIALAVDSDGTDTGMNAMLWQGVQQFCTSFNYTAQLFAADGEGTEANEDALRKAAESGAELIICAGQDMEIPLYELQNNYPTISYLLMDGEPHSEDYASYSTASNTHCVLFSEEQAGYLAGYAAVSDGYTSLGFLGADMLPGIVRYGTGFLQGAQAAAEQNGVEVYLKIWYSGQYDASEEIAARMSGWYSDGTQLIFACGGTLAQSCVDAAQESGGHVIAADWNQSGLGSQVVGSAVKRYSTVVQNQLYSFYADGAGWNSDQAGQTERVGVSSGALGLTTAQWNFIDFSQEEYEQIYAGLVSGSIKVERYSDPDPSNLPQTANVACDYQN</sequence>
<dbReference type="Pfam" id="PF02608">
    <property type="entry name" value="Bmp"/>
    <property type="match status" value="1"/>
</dbReference>
<evidence type="ECO:0000256" key="2">
    <source>
        <dbReference type="ARBA" id="ARBA00008610"/>
    </source>
</evidence>
<feature type="domain" description="ABC transporter substrate-binding protein PnrA-like" evidence="8">
    <location>
        <begin position="59"/>
        <end position="337"/>
    </location>
</feature>
<dbReference type="PANTHER" id="PTHR34296:SF2">
    <property type="entry name" value="ABC TRANSPORTER GUANOSINE-BINDING PROTEIN NUPN"/>
    <property type="match status" value="1"/>
</dbReference>
<keyword evidence="4 7" id="KW-0732">Signal</keyword>
<dbReference type="InterPro" id="IPR028082">
    <property type="entry name" value="Peripla_BP_I"/>
</dbReference>
<keyword evidence="3" id="KW-1003">Cell membrane</keyword>